<evidence type="ECO:0000256" key="1">
    <source>
        <dbReference type="ARBA" id="ARBA00004162"/>
    </source>
</evidence>
<dbReference type="InterPro" id="IPR003400">
    <property type="entry name" value="ExbD"/>
</dbReference>
<organism evidence="8 9">
    <name type="scientific">Aurantiacibacter sediminis</name>
    <dbReference type="NCBI Taxonomy" id="2793064"/>
    <lineage>
        <taxon>Bacteria</taxon>
        <taxon>Pseudomonadati</taxon>
        <taxon>Pseudomonadota</taxon>
        <taxon>Alphaproteobacteria</taxon>
        <taxon>Sphingomonadales</taxon>
        <taxon>Erythrobacteraceae</taxon>
        <taxon>Aurantiacibacter</taxon>
    </lineage>
</organism>
<comment type="subcellular location">
    <subcellularLocation>
        <location evidence="1">Cell membrane</location>
        <topology evidence="1">Single-pass membrane protein</topology>
    </subcellularLocation>
    <subcellularLocation>
        <location evidence="7">Cell membrane</location>
        <topology evidence="7">Single-pass type II membrane protein</topology>
    </subcellularLocation>
</comment>
<evidence type="ECO:0000256" key="6">
    <source>
        <dbReference type="ARBA" id="ARBA00023136"/>
    </source>
</evidence>
<accession>A0ABS0N0M2</accession>
<comment type="caution">
    <text evidence="8">The sequence shown here is derived from an EMBL/GenBank/DDBJ whole genome shotgun (WGS) entry which is preliminary data.</text>
</comment>
<dbReference type="EMBL" id="JAEANY010000001">
    <property type="protein sequence ID" value="MBH5321510.1"/>
    <property type="molecule type" value="Genomic_DNA"/>
</dbReference>
<evidence type="ECO:0000256" key="5">
    <source>
        <dbReference type="ARBA" id="ARBA00022989"/>
    </source>
</evidence>
<evidence type="ECO:0000256" key="3">
    <source>
        <dbReference type="ARBA" id="ARBA00022475"/>
    </source>
</evidence>
<keyword evidence="4 7" id="KW-0812">Transmembrane</keyword>
<comment type="similarity">
    <text evidence="2 7">Belongs to the ExbD/TolR family.</text>
</comment>
<keyword evidence="7" id="KW-0813">Transport</keyword>
<gene>
    <name evidence="8" type="ORF">I5L03_02785</name>
</gene>
<keyword evidence="3" id="KW-1003">Cell membrane</keyword>
<name>A0ABS0N0M2_9SPHN</name>
<dbReference type="RefSeq" id="WP_197920163.1">
    <property type="nucleotide sequence ID" value="NZ_CAWPTA010000006.1"/>
</dbReference>
<keyword evidence="7" id="KW-0653">Protein transport</keyword>
<evidence type="ECO:0008006" key="10">
    <source>
        <dbReference type="Google" id="ProtNLM"/>
    </source>
</evidence>
<evidence type="ECO:0000256" key="7">
    <source>
        <dbReference type="RuleBase" id="RU003879"/>
    </source>
</evidence>
<proteinExistence type="inferred from homology"/>
<protein>
    <recommendedName>
        <fullName evidence="10">Biopolymer transporter ExbD</fullName>
    </recommendedName>
</protein>
<keyword evidence="9" id="KW-1185">Reference proteome</keyword>
<sequence>MPSRLRRKRWLHLPHDHGEPLRQPRYDVVAGLTALFVGMVVWIDASLRTHAITFDLPTTMPFEFERLPGEVAKRVGISADGRVTLDGQTMDQWSLYDALQEGMGEPIEPLVIFDPHPDAAYGEAALVLAVIEKAGITKFCFARQEARETFSDGGEDRLYLLPETNLDPVERIVMPPIPTMTYCPDDLIESQYDR</sequence>
<keyword evidence="6" id="KW-0472">Membrane</keyword>
<dbReference type="Proteomes" id="UP000602442">
    <property type="component" value="Unassembled WGS sequence"/>
</dbReference>
<dbReference type="Pfam" id="PF02472">
    <property type="entry name" value="ExbD"/>
    <property type="match status" value="1"/>
</dbReference>
<reference evidence="8 9" key="1">
    <citation type="submission" date="2020-11" db="EMBL/GenBank/DDBJ databases">
        <title>Erythrobacter sediminis sp. nov., a marine bacterium from a tidal flat of Garorim Bay.</title>
        <authorList>
            <person name="Kim D."/>
            <person name="Yoo Y."/>
            <person name="Kim J.-J."/>
        </authorList>
    </citation>
    <scope>NUCLEOTIDE SEQUENCE [LARGE SCALE GENOMIC DNA]</scope>
    <source>
        <strain evidence="8 9">JGD-13</strain>
    </source>
</reference>
<evidence type="ECO:0000313" key="8">
    <source>
        <dbReference type="EMBL" id="MBH5321510.1"/>
    </source>
</evidence>
<keyword evidence="5" id="KW-1133">Transmembrane helix</keyword>
<evidence type="ECO:0000256" key="4">
    <source>
        <dbReference type="ARBA" id="ARBA00022692"/>
    </source>
</evidence>
<evidence type="ECO:0000313" key="9">
    <source>
        <dbReference type="Proteomes" id="UP000602442"/>
    </source>
</evidence>
<evidence type="ECO:0000256" key="2">
    <source>
        <dbReference type="ARBA" id="ARBA00005811"/>
    </source>
</evidence>